<dbReference type="NCBIfam" id="TIGR01726">
    <property type="entry name" value="HEQRo_perm_3TM"/>
    <property type="match status" value="1"/>
</dbReference>
<evidence type="ECO:0000313" key="10">
    <source>
        <dbReference type="EMBL" id="SDF10038.1"/>
    </source>
</evidence>
<evidence type="ECO:0000256" key="6">
    <source>
        <dbReference type="ARBA" id="ARBA00023136"/>
    </source>
</evidence>
<name>A0A1G7IBU5_9ACTN</name>
<sequence>MSQQQAVLYDAQGPRARRRTQIGTVVAVLVLLGLAFVVYRRLDERGQFSMEKWGPLIDPGNEVFDSVWRLIGTGILNTLRAAAVAMVLSVVLGTLIAVARLSLGRAGRIPLIGLVELFRGVPVVVLVYIGVRVLPDVGLDMREWPGGQVFWGLIIGLTVYNMVIFAEIVRAGVASLPRGQREAALATGLTNWQTMRIVLLPQAFRTMLPAIISQLIVVLKDTSLVTFIANYDELLSQGESIQRNLGNPIQTFFVVALIYIAINYALGRLAQYIERRQARAGRSTEQPAETAGLTPVGGAPVGGGA</sequence>
<evidence type="ECO:0000256" key="3">
    <source>
        <dbReference type="ARBA" id="ARBA00022475"/>
    </source>
</evidence>
<evidence type="ECO:0000256" key="4">
    <source>
        <dbReference type="ARBA" id="ARBA00022692"/>
    </source>
</evidence>
<evidence type="ECO:0000313" key="11">
    <source>
        <dbReference type="Proteomes" id="UP000199406"/>
    </source>
</evidence>
<keyword evidence="11" id="KW-1185">Reference proteome</keyword>
<feature type="transmembrane region" description="Helical" evidence="7">
    <location>
        <begin position="249"/>
        <end position="266"/>
    </location>
</feature>
<keyword evidence="4 7" id="KW-0812">Transmembrane</keyword>
<reference evidence="11" key="1">
    <citation type="submission" date="2016-10" db="EMBL/GenBank/DDBJ databases">
        <authorList>
            <person name="Varghese N."/>
            <person name="Submissions S."/>
        </authorList>
    </citation>
    <scope>NUCLEOTIDE SEQUENCE [LARGE SCALE GENOMIC DNA]</scope>
    <source>
        <strain evidence="11">DSM 44268</strain>
    </source>
</reference>
<evidence type="ECO:0000256" key="5">
    <source>
        <dbReference type="ARBA" id="ARBA00022989"/>
    </source>
</evidence>
<dbReference type="Gene3D" id="1.10.3720.10">
    <property type="entry name" value="MetI-like"/>
    <property type="match status" value="1"/>
</dbReference>
<dbReference type="InterPro" id="IPR035906">
    <property type="entry name" value="MetI-like_sf"/>
</dbReference>
<dbReference type="STRING" id="1550231.SAMN05660662_1107"/>
<dbReference type="Proteomes" id="UP000199406">
    <property type="component" value="Unassembled WGS sequence"/>
</dbReference>
<feature type="transmembrane region" description="Helical" evidence="7">
    <location>
        <begin position="21"/>
        <end position="39"/>
    </location>
</feature>
<feature type="transmembrane region" description="Helical" evidence="7">
    <location>
        <begin position="149"/>
        <end position="169"/>
    </location>
</feature>
<keyword evidence="3" id="KW-1003">Cell membrane</keyword>
<dbReference type="PANTHER" id="PTHR30614">
    <property type="entry name" value="MEMBRANE COMPONENT OF AMINO ACID ABC TRANSPORTER"/>
    <property type="match status" value="1"/>
</dbReference>
<evidence type="ECO:0000256" key="8">
    <source>
        <dbReference type="SAM" id="MobiDB-lite"/>
    </source>
</evidence>
<dbReference type="GO" id="GO:0022857">
    <property type="term" value="F:transmembrane transporter activity"/>
    <property type="evidence" value="ECO:0007669"/>
    <property type="project" value="InterPro"/>
</dbReference>
<feature type="region of interest" description="Disordered" evidence="8">
    <location>
        <begin position="281"/>
        <end position="305"/>
    </location>
</feature>
<keyword evidence="6 7" id="KW-0472">Membrane</keyword>
<dbReference type="GO" id="GO:0006865">
    <property type="term" value="P:amino acid transport"/>
    <property type="evidence" value="ECO:0007669"/>
    <property type="project" value="TreeGrafter"/>
</dbReference>
<dbReference type="CDD" id="cd06261">
    <property type="entry name" value="TM_PBP2"/>
    <property type="match status" value="1"/>
</dbReference>
<evidence type="ECO:0000256" key="7">
    <source>
        <dbReference type="RuleBase" id="RU363032"/>
    </source>
</evidence>
<dbReference type="PROSITE" id="PS50928">
    <property type="entry name" value="ABC_TM1"/>
    <property type="match status" value="1"/>
</dbReference>
<dbReference type="InterPro" id="IPR000515">
    <property type="entry name" value="MetI-like"/>
</dbReference>
<gene>
    <name evidence="10" type="ORF">SAMN05660662_1107</name>
</gene>
<dbReference type="RefSeq" id="WP_091764018.1">
    <property type="nucleotide sequence ID" value="NZ_FNBT01000001.1"/>
</dbReference>
<comment type="similarity">
    <text evidence="7">Belongs to the binding-protein-dependent transport system permease family.</text>
</comment>
<feature type="transmembrane region" description="Helical" evidence="7">
    <location>
        <begin position="111"/>
        <end position="129"/>
    </location>
</feature>
<organism evidence="10 11">
    <name type="scientific">Blastococcus aurantiacus</name>
    <dbReference type="NCBI Taxonomy" id="1550231"/>
    <lineage>
        <taxon>Bacteria</taxon>
        <taxon>Bacillati</taxon>
        <taxon>Actinomycetota</taxon>
        <taxon>Actinomycetes</taxon>
        <taxon>Geodermatophilales</taxon>
        <taxon>Geodermatophilaceae</taxon>
        <taxon>Blastococcus</taxon>
    </lineage>
</organism>
<dbReference type="Pfam" id="PF00528">
    <property type="entry name" value="BPD_transp_1"/>
    <property type="match status" value="1"/>
</dbReference>
<proteinExistence type="inferred from homology"/>
<dbReference type="InterPro" id="IPR010065">
    <property type="entry name" value="AA_ABC_transptr_permease_3TM"/>
</dbReference>
<evidence type="ECO:0000259" key="9">
    <source>
        <dbReference type="PROSITE" id="PS50928"/>
    </source>
</evidence>
<dbReference type="GO" id="GO:0043190">
    <property type="term" value="C:ATP-binding cassette (ABC) transporter complex"/>
    <property type="evidence" value="ECO:0007669"/>
    <property type="project" value="InterPro"/>
</dbReference>
<feature type="domain" description="ABC transmembrane type-1" evidence="9">
    <location>
        <begin position="75"/>
        <end position="270"/>
    </location>
</feature>
<feature type="transmembrane region" description="Helical" evidence="7">
    <location>
        <begin position="206"/>
        <end position="229"/>
    </location>
</feature>
<feature type="transmembrane region" description="Helical" evidence="7">
    <location>
        <begin position="79"/>
        <end position="99"/>
    </location>
</feature>
<evidence type="ECO:0000256" key="2">
    <source>
        <dbReference type="ARBA" id="ARBA00022448"/>
    </source>
</evidence>
<comment type="subcellular location">
    <subcellularLocation>
        <location evidence="1 7">Cell membrane</location>
        <topology evidence="1 7">Multi-pass membrane protein</topology>
    </subcellularLocation>
</comment>
<dbReference type="AlphaFoldDB" id="A0A1G7IBU5"/>
<dbReference type="EMBL" id="FNBT01000001">
    <property type="protein sequence ID" value="SDF10038.1"/>
    <property type="molecule type" value="Genomic_DNA"/>
</dbReference>
<accession>A0A1G7IBU5</accession>
<dbReference type="InterPro" id="IPR043429">
    <property type="entry name" value="ArtM/GltK/GlnP/TcyL/YhdX-like"/>
</dbReference>
<keyword evidence="5 7" id="KW-1133">Transmembrane helix</keyword>
<keyword evidence="2 7" id="KW-0813">Transport</keyword>
<dbReference type="PANTHER" id="PTHR30614:SF21">
    <property type="entry name" value="AMINO ACID ABC TRANSPORTER PERMEASE"/>
    <property type="match status" value="1"/>
</dbReference>
<dbReference type="SUPFAM" id="SSF161098">
    <property type="entry name" value="MetI-like"/>
    <property type="match status" value="1"/>
</dbReference>
<dbReference type="OrthoDB" id="4543034at2"/>
<evidence type="ECO:0000256" key="1">
    <source>
        <dbReference type="ARBA" id="ARBA00004651"/>
    </source>
</evidence>
<protein>
    <submittedName>
        <fullName evidence="10">Glutamate transport system permease protein</fullName>
    </submittedName>
</protein>